<dbReference type="CDD" id="cd03769">
    <property type="entry name" value="SR_IS607_transposase_like"/>
    <property type="match status" value="1"/>
</dbReference>
<dbReference type="SUPFAM" id="SSF46955">
    <property type="entry name" value="Putative DNA-binding domain"/>
    <property type="match status" value="1"/>
</dbReference>
<dbReference type="InterPro" id="IPR006119">
    <property type="entry name" value="Resolv_N"/>
</dbReference>
<dbReference type="InterPro" id="IPR036162">
    <property type="entry name" value="Resolvase-like_N_sf"/>
</dbReference>
<keyword evidence="2" id="KW-0230">DNA invertase</keyword>
<evidence type="ECO:0000256" key="2">
    <source>
        <dbReference type="ARBA" id="ARBA00023100"/>
    </source>
</evidence>
<reference evidence="9 10" key="1">
    <citation type="submission" date="2019-02" db="EMBL/GenBank/DDBJ databases">
        <title>Isolation of virulent Lactobacillus brevis phages.</title>
        <authorList>
            <person name="Feyereisen M."/>
            <person name="Mahony J."/>
            <person name="O'Sullivan T."/>
            <person name="van Sinderen D."/>
        </authorList>
    </citation>
    <scope>NUCLEOTIDE SEQUENCE [LARGE SCALE GENOMIC DNA]</scope>
</reference>
<dbReference type="Pfam" id="PF00239">
    <property type="entry name" value="Resolvase"/>
    <property type="match status" value="1"/>
</dbReference>
<dbReference type="InterPro" id="IPR041718">
    <property type="entry name" value="IS607_transposase-like"/>
</dbReference>
<dbReference type="PROSITE" id="PS51736">
    <property type="entry name" value="RECOMBINASES_3"/>
    <property type="match status" value="1"/>
</dbReference>
<sequence length="196" mass="23245">MKPAEFSNRIGVSEQTLRNWDKSGKLIAKRTKGNHRFYTEDDYNDYMGISNKNQKKSYIYARVSTRNQKDDLEDQIDFLRQYTNAKGIIVDDCLTDIGSGMNYKREKWNELLDMVMQDKVDNIYVSYKDRFVRFGFEWFEQLCKKHQTNLIVVNNEETSPNQEVVDDLIAIIHVFSCRVYGLRKYKKKVGDDFKCK</sequence>
<dbReference type="InterPro" id="IPR048046">
    <property type="entry name" value="Transpos_IS607"/>
</dbReference>
<proteinExistence type="predicted"/>
<feature type="domain" description="Resolvase/invertase-type recombinase catalytic" evidence="8">
    <location>
        <begin position="56"/>
        <end position="196"/>
    </location>
</feature>
<dbReference type="PROSITE" id="PS00397">
    <property type="entry name" value="RECOMBINASES_1"/>
    <property type="match status" value="1"/>
</dbReference>
<dbReference type="GO" id="GO:0003677">
    <property type="term" value="F:DNA binding"/>
    <property type="evidence" value="ECO:0007669"/>
    <property type="project" value="UniProtKB-KW"/>
</dbReference>
<evidence type="ECO:0000256" key="4">
    <source>
        <dbReference type="ARBA" id="ARBA00023172"/>
    </source>
</evidence>
<dbReference type="FunFam" id="3.40.50.1390:FF:000002">
    <property type="entry name" value="ORF1 in transposon ISC1904"/>
    <property type="match status" value="1"/>
</dbReference>
<evidence type="ECO:0000259" key="7">
    <source>
        <dbReference type="PROSITE" id="PS50937"/>
    </source>
</evidence>
<dbReference type="InterPro" id="IPR006118">
    <property type="entry name" value="Recombinase_CS"/>
</dbReference>
<dbReference type="SMART" id="SM00857">
    <property type="entry name" value="Resolvase"/>
    <property type="match status" value="1"/>
</dbReference>
<dbReference type="SUPFAM" id="SSF53041">
    <property type="entry name" value="Resolvase-like"/>
    <property type="match status" value="1"/>
</dbReference>
<evidence type="ECO:0000256" key="1">
    <source>
        <dbReference type="ARBA" id="ARBA00022908"/>
    </source>
</evidence>
<keyword evidence="10" id="KW-1185">Reference proteome</keyword>
<gene>
    <name evidence="9" type="ORF">B521_0016</name>
</gene>
<dbReference type="GO" id="GO:0000150">
    <property type="term" value="F:DNA strand exchange activity"/>
    <property type="evidence" value="ECO:0007669"/>
    <property type="project" value="UniProtKB-KW"/>
</dbReference>
<accession>A0A4Y5FED7</accession>
<feature type="active site" description="O-(5'-phospho-DNA)-serine intermediate" evidence="5 6">
    <location>
        <position position="64"/>
    </location>
</feature>
<dbReference type="PANTHER" id="PTHR36172:SF1">
    <property type="entry name" value="RESOLVASE-RELATED"/>
    <property type="match status" value="1"/>
</dbReference>
<protein>
    <submittedName>
        <fullName evidence="9">Resolvase</fullName>
    </submittedName>
</protein>
<evidence type="ECO:0000256" key="6">
    <source>
        <dbReference type="PROSITE-ProRule" id="PRU10137"/>
    </source>
</evidence>
<evidence type="ECO:0000313" key="10">
    <source>
        <dbReference type="Proteomes" id="UP000308874"/>
    </source>
</evidence>
<name>A0A4Y5FED7_9CAUD</name>
<dbReference type="GO" id="GO:0015074">
    <property type="term" value="P:DNA integration"/>
    <property type="evidence" value="ECO:0007669"/>
    <property type="project" value="UniProtKB-KW"/>
</dbReference>
<dbReference type="InterPro" id="IPR000551">
    <property type="entry name" value="MerR-type_HTH_dom"/>
</dbReference>
<evidence type="ECO:0000313" key="9">
    <source>
        <dbReference type="EMBL" id="QBJ03366.1"/>
    </source>
</evidence>
<dbReference type="PROSITE" id="PS50937">
    <property type="entry name" value="HTH_MERR_2"/>
    <property type="match status" value="1"/>
</dbReference>
<dbReference type="Proteomes" id="UP000308874">
    <property type="component" value="Segment"/>
</dbReference>
<dbReference type="Gene3D" id="1.10.1660.10">
    <property type="match status" value="1"/>
</dbReference>
<evidence type="ECO:0000256" key="3">
    <source>
        <dbReference type="ARBA" id="ARBA00023125"/>
    </source>
</evidence>
<keyword evidence="1" id="KW-0229">DNA integration</keyword>
<dbReference type="InterPro" id="IPR051491">
    <property type="entry name" value="Recombinase/Transposase-rel"/>
</dbReference>
<dbReference type="PANTHER" id="PTHR36172">
    <property type="match status" value="1"/>
</dbReference>
<dbReference type="CDD" id="cd04762">
    <property type="entry name" value="HTH_MerR-trunc"/>
    <property type="match status" value="1"/>
</dbReference>
<dbReference type="EMBL" id="MK504443">
    <property type="protein sequence ID" value="QBJ03366.1"/>
    <property type="molecule type" value="Genomic_DNA"/>
</dbReference>
<keyword evidence="3" id="KW-0238">DNA-binding</keyword>
<dbReference type="Pfam" id="PF00376">
    <property type="entry name" value="MerR"/>
    <property type="match status" value="1"/>
</dbReference>
<feature type="domain" description="HTH merR-type" evidence="7">
    <location>
        <begin position="1"/>
        <end position="42"/>
    </location>
</feature>
<dbReference type="GO" id="GO:0006355">
    <property type="term" value="P:regulation of DNA-templated transcription"/>
    <property type="evidence" value="ECO:0007669"/>
    <property type="project" value="InterPro"/>
</dbReference>
<dbReference type="NCBIfam" id="NF033518">
    <property type="entry name" value="transpos_IS607"/>
    <property type="match status" value="1"/>
</dbReference>
<dbReference type="Gene3D" id="3.40.50.1390">
    <property type="entry name" value="Resolvase, N-terminal catalytic domain"/>
    <property type="match status" value="1"/>
</dbReference>
<keyword evidence="4" id="KW-0233">DNA recombination</keyword>
<evidence type="ECO:0000259" key="8">
    <source>
        <dbReference type="PROSITE" id="PS51736"/>
    </source>
</evidence>
<evidence type="ECO:0000256" key="5">
    <source>
        <dbReference type="PIRSR" id="PIRSR606118-50"/>
    </source>
</evidence>
<organism evidence="9 10">
    <name type="scientific">Lactobacillus phage 521B</name>
    <dbReference type="NCBI Taxonomy" id="2510942"/>
    <lineage>
        <taxon>Viruses</taxon>
        <taxon>Duplodnaviria</taxon>
        <taxon>Heunggongvirae</taxon>
        <taxon>Uroviricota</taxon>
        <taxon>Caudoviricetes</taxon>
        <taxon>Herelleviridae</taxon>
        <taxon>Tybeckvirus</taxon>
        <taxon>Tybeckvirus tv521B</taxon>
    </lineage>
</organism>
<dbReference type="Gene3D" id="1.10.287.2170">
    <property type="match status" value="1"/>
</dbReference>
<dbReference type="InterPro" id="IPR009061">
    <property type="entry name" value="DNA-bd_dom_put_sf"/>
</dbReference>